<dbReference type="GO" id="GO:0031201">
    <property type="term" value="C:SNARE complex"/>
    <property type="evidence" value="ECO:0007669"/>
    <property type="project" value="TreeGrafter"/>
</dbReference>
<dbReference type="SMART" id="SM00028">
    <property type="entry name" value="TPR"/>
    <property type="match status" value="3"/>
</dbReference>
<dbReference type="GO" id="GO:0019905">
    <property type="term" value="F:syntaxin binding"/>
    <property type="evidence" value="ECO:0007669"/>
    <property type="project" value="TreeGrafter"/>
</dbReference>
<evidence type="ECO:0000256" key="1">
    <source>
        <dbReference type="ARBA" id="ARBA00004170"/>
    </source>
</evidence>
<evidence type="ECO:0000313" key="9">
    <source>
        <dbReference type="Proteomes" id="UP000232323"/>
    </source>
</evidence>
<evidence type="ECO:0000256" key="6">
    <source>
        <dbReference type="ARBA" id="ARBA00023136"/>
    </source>
</evidence>
<evidence type="ECO:0000256" key="4">
    <source>
        <dbReference type="ARBA" id="ARBA00022892"/>
    </source>
</evidence>
<comment type="caution">
    <text evidence="8">The sequence shown here is derived from an EMBL/GenBank/DDBJ whole genome shotgun (WGS) entry which is preliminary data.</text>
</comment>
<evidence type="ECO:0000256" key="2">
    <source>
        <dbReference type="ARBA" id="ARBA00010050"/>
    </source>
</evidence>
<reference evidence="8 9" key="1">
    <citation type="submission" date="2017-08" db="EMBL/GenBank/DDBJ databases">
        <title>Acidophilic green algal genome provides insights into adaptation to an acidic environment.</title>
        <authorList>
            <person name="Hirooka S."/>
            <person name="Hirose Y."/>
            <person name="Kanesaki Y."/>
            <person name="Higuchi S."/>
            <person name="Fujiwara T."/>
            <person name="Onuma R."/>
            <person name="Era A."/>
            <person name="Ohbayashi R."/>
            <person name="Uzuka A."/>
            <person name="Nozaki H."/>
            <person name="Yoshikawa H."/>
            <person name="Miyagishima S.Y."/>
        </authorList>
    </citation>
    <scope>NUCLEOTIDE SEQUENCE [LARGE SCALE GENOMIC DNA]</scope>
    <source>
        <strain evidence="8 9">NIES-2499</strain>
    </source>
</reference>
<evidence type="ECO:0000256" key="5">
    <source>
        <dbReference type="ARBA" id="ARBA00022927"/>
    </source>
</evidence>
<evidence type="ECO:0000313" key="8">
    <source>
        <dbReference type="EMBL" id="GAX86169.1"/>
    </source>
</evidence>
<dbReference type="SUPFAM" id="SSF48452">
    <property type="entry name" value="TPR-like"/>
    <property type="match status" value="1"/>
</dbReference>
<keyword evidence="4 7" id="KW-0931">ER-Golgi transport</keyword>
<dbReference type="Pfam" id="PF14938">
    <property type="entry name" value="SNAP"/>
    <property type="match status" value="1"/>
</dbReference>
<protein>
    <submittedName>
        <fullName evidence="8">Uncharacterized protein</fullName>
    </submittedName>
</protein>
<accession>A0A250XT83</accession>
<dbReference type="PANTHER" id="PTHR13768">
    <property type="entry name" value="SOLUBLE NSF ATTACHMENT PROTEIN SNAP"/>
    <property type="match status" value="1"/>
</dbReference>
<dbReference type="FunFam" id="1.25.40.10:FF:000049">
    <property type="entry name" value="Alpha-soluble NSF attachment protein-like"/>
    <property type="match status" value="1"/>
</dbReference>
<dbReference type="OrthoDB" id="9984275at2759"/>
<gene>
    <name evidence="8" type="ORF">CEUSTIGMA_g13582.t1</name>
</gene>
<comment type="subcellular location">
    <subcellularLocation>
        <location evidence="1 7">Membrane</location>
        <topology evidence="1 7">Peripheral membrane protein</topology>
    </subcellularLocation>
</comment>
<dbReference type="CDD" id="cd15832">
    <property type="entry name" value="SNAP"/>
    <property type="match status" value="1"/>
</dbReference>
<dbReference type="PANTHER" id="PTHR13768:SF8">
    <property type="entry name" value="ALPHA-SOLUBLE NSF ATTACHMENT PROTEIN"/>
    <property type="match status" value="1"/>
</dbReference>
<dbReference type="PRINTS" id="PR00448">
    <property type="entry name" value="NSFATTACHMNT"/>
</dbReference>
<keyword evidence="5 7" id="KW-0653">Protein transport</keyword>
<dbReference type="Proteomes" id="UP000232323">
    <property type="component" value="Unassembled WGS sequence"/>
</dbReference>
<comment type="similarity">
    <text evidence="2 7">Belongs to the SNAP family.</text>
</comment>
<keyword evidence="6 7" id="KW-0472">Membrane</keyword>
<dbReference type="GO" id="GO:0005774">
    <property type="term" value="C:vacuolar membrane"/>
    <property type="evidence" value="ECO:0007669"/>
    <property type="project" value="TreeGrafter"/>
</dbReference>
<dbReference type="InterPro" id="IPR011990">
    <property type="entry name" value="TPR-like_helical_dom_sf"/>
</dbReference>
<sequence length="293" mass="32806">MSDNVGKAEDFKKQAEKKLKGFGFFGNKYEDAAELFEKAANNFKLAKCWNDAVYCYEQLAECQLKSDSKHDAATAFVEASKCAAKLQPEKATNLLQKAVSLYTDMGRLNMAARQLKEIAEVNEKQGLKSEAITFYEQAADLFETEGSTSEATKCKLKIAEFSGEMGSYKRAVEIYEEAAKAAVENNLLKFSARGYLLNAGICYICYCSADDLDIKIAKYKDIDLQFEGSREAMLLDNVLEAFQETSVEKFATALADFDRVIRLDAWKTKILLEAKRRLESMAAGAEDEEEDLQ</sequence>
<keyword evidence="9" id="KW-1185">Reference proteome</keyword>
<dbReference type="STRING" id="1157962.A0A250XT83"/>
<keyword evidence="3 7" id="KW-0813">Transport</keyword>
<name>A0A250XT83_9CHLO</name>
<evidence type="ECO:0000256" key="7">
    <source>
        <dbReference type="RuleBase" id="RU367013"/>
    </source>
</evidence>
<dbReference type="InterPro" id="IPR019734">
    <property type="entry name" value="TPR_rpt"/>
</dbReference>
<comment type="function">
    <text evidence="7">Required for vesicular transport between the endoplasmic reticulum and the Golgi apparatus.</text>
</comment>
<organism evidence="8 9">
    <name type="scientific">Chlamydomonas eustigma</name>
    <dbReference type="NCBI Taxonomy" id="1157962"/>
    <lineage>
        <taxon>Eukaryota</taxon>
        <taxon>Viridiplantae</taxon>
        <taxon>Chlorophyta</taxon>
        <taxon>core chlorophytes</taxon>
        <taxon>Chlorophyceae</taxon>
        <taxon>CS clade</taxon>
        <taxon>Chlamydomonadales</taxon>
        <taxon>Chlamydomonadaceae</taxon>
        <taxon>Chlamydomonas</taxon>
    </lineage>
</organism>
<dbReference type="GO" id="GO:0006886">
    <property type="term" value="P:intracellular protein transport"/>
    <property type="evidence" value="ECO:0007669"/>
    <property type="project" value="UniProtKB-UniRule"/>
</dbReference>
<evidence type="ECO:0000256" key="3">
    <source>
        <dbReference type="ARBA" id="ARBA00022448"/>
    </source>
</evidence>
<proteinExistence type="inferred from homology"/>
<dbReference type="GO" id="GO:0035494">
    <property type="term" value="P:SNARE complex disassembly"/>
    <property type="evidence" value="ECO:0007669"/>
    <property type="project" value="TreeGrafter"/>
</dbReference>
<dbReference type="AlphaFoldDB" id="A0A250XT83"/>
<dbReference type="GO" id="GO:0005483">
    <property type="term" value="F:soluble NSF attachment protein activity"/>
    <property type="evidence" value="ECO:0007669"/>
    <property type="project" value="TreeGrafter"/>
</dbReference>
<dbReference type="EMBL" id="BEGY01000237">
    <property type="protein sequence ID" value="GAX86169.1"/>
    <property type="molecule type" value="Genomic_DNA"/>
</dbReference>
<dbReference type="Gene3D" id="1.25.40.10">
    <property type="entry name" value="Tetratricopeptide repeat domain"/>
    <property type="match status" value="1"/>
</dbReference>
<dbReference type="InterPro" id="IPR000744">
    <property type="entry name" value="NSF_attach"/>
</dbReference>